<reference evidence="7 8" key="1">
    <citation type="journal article" date="2009" name="Science">
        <title>Genome sequence, comparative analysis, and population genetics of the domestic horse.</title>
        <authorList>
            <consortium name="Broad Institute Genome Sequencing Platform"/>
            <consortium name="Broad Institute Whole Genome Assembly Team"/>
            <person name="Wade C.M."/>
            <person name="Giulotto E."/>
            <person name="Sigurdsson S."/>
            <person name="Zoli M."/>
            <person name="Gnerre S."/>
            <person name="Imsland F."/>
            <person name="Lear T.L."/>
            <person name="Adelson D.L."/>
            <person name="Bailey E."/>
            <person name="Bellone R.R."/>
            <person name="Bloecker H."/>
            <person name="Distl O."/>
            <person name="Edgar R.C."/>
            <person name="Garber M."/>
            <person name="Leeb T."/>
            <person name="Mauceli E."/>
            <person name="MacLeod J.N."/>
            <person name="Penedo M.C.T."/>
            <person name="Raison J.M."/>
            <person name="Sharpe T."/>
            <person name="Vogel J."/>
            <person name="Andersson L."/>
            <person name="Antczak D.F."/>
            <person name="Biagi T."/>
            <person name="Binns M.M."/>
            <person name="Chowdhary B.P."/>
            <person name="Coleman S.J."/>
            <person name="Della Valle G."/>
            <person name="Fryc S."/>
            <person name="Guerin G."/>
            <person name="Hasegawa T."/>
            <person name="Hill E.W."/>
            <person name="Jurka J."/>
            <person name="Kiialainen A."/>
            <person name="Lindgren G."/>
            <person name="Liu J."/>
            <person name="Magnani E."/>
            <person name="Mickelson J.R."/>
            <person name="Murray J."/>
            <person name="Nergadze S.G."/>
            <person name="Onofrio R."/>
            <person name="Pedroni S."/>
            <person name="Piras M.F."/>
            <person name="Raudsepp T."/>
            <person name="Rocchi M."/>
            <person name="Roeed K.H."/>
            <person name="Ryder O.A."/>
            <person name="Searle S."/>
            <person name="Skow L."/>
            <person name="Swinburne J.E."/>
            <person name="Syvaenen A.C."/>
            <person name="Tozaki T."/>
            <person name="Valberg S.J."/>
            <person name="Vaudin M."/>
            <person name="White J.R."/>
            <person name="Zody M.C."/>
            <person name="Lander E.S."/>
            <person name="Lindblad-Toh K."/>
        </authorList>
    </citation>
    <scope>NUCLEOTIDE SEQUENCE [LARGE SCALE GENOMIC DNA]</scope>
    <source>
        <strain evidence="7 8">Thoroughbred</strain>
    </source>
</reference>
<comment type="function">
    <text evidence="1 6">Binds to the catalytic subunit of the cyclin dependent kinases and is essential for their biological function.</text>
</comment>
<evidence type="ECO:0000313" key="8">
    <source>
        <dbReference type="Proteomes" id="UP000002281"/>
    </source>
</evidence>
<reference evidence="7" key="3">
    <citation type="submission" date="2025-09" db="UniProtKB">
        <authorList>
            <consortium name="Ensembl"/>
        </authorList>
    </citation>
    <scope>IDENTIFICATION</scope>
    <source>
        <strain evidence="7">Thoroughbred</strain>
    </source>
</reference>
<comment type="similarity">
    <text evidence="2 6">Belongs to the CKS family.</text>
</comment>
<dbReference type="Bgee" id="ENSECAG00000003460">
    <property type="expression patterns" value="Expressed in bone marrow and 23 other cell types or tissues"/>
</dbReference>
<dbReference type="InterPro" id="IPR036858">
    <property type="entry name" value="Cyclin-dep_kinase_reg-sub_sf"/>
</dbReference>
<dbReference type="Gene3D" id="3.30.170.10">
    <property type="entry name" value="Cyclin-dependent kinase, regulatory subunit"/>
    <property type="match status" value="1"/>
</dbReference>
<evidence type="ECO:0000256" key="6">
    <source>
        <dbReference type="RuleBase" id="RU311113"/>
    </source>
</evidence>
<dbReference type="Ensembl" id="ENSECAT00000030356.2">
    <property type="protein sequence ID" value="ENSECAP00000032950.2"/>
    <property type="gene ID" value="ENSECAG00000003460.4"/>
</dbReference>
<dbReference type="PANTHER" id="PTHR23415">
    <property type="entry name" value="CYCLIN-DEPENDENT KINASES REGULATORY SUBUNIT/60S RIBOSOME SUBUNIT BIOGENESIS PROTEIN NIP7"/>
    <property type="match status" value="1"/>
</dbReference>
<evidence type="ECO:0000256" key="4">
    <source>
        <dbReference type="ARBA" id="ARBA00022618"/>
    </source>
</evidence>
<dbReference type="SMART" id="SM01084">
    <property type="entry name" value="CKS"/>
    <property type="match status" value="1"/>
</dbReference>
<dbReference type="GO" id="GO:0016538">
    <property type="term" value="F:cyclin-dependent protein serine/threonine kinase regulator activity"/>
    <property type="evidence" value="ECO:0007669"/>
    <property type="project" value="InterPro"/>
</dbReference>
<comment type="subunit">
    <text evidence="3">Forms a homohexamer that can probably bind six kinase subunits.</text>
</comment>
<protein>
    <recommendedName>
        <fullName evidence="6">Cyclin-dependent kinases regulatory subunit</fullName>
    </recommendedName>
</protein>
<gene>
    <name evidence="7 9" type="primary">CKS1B</name>
</gene>
<evidence type="ECO:0000313" key="7">
    <source>
        <dbReference type="Ensembl" id="ENSECAP00000032950.2"/>
    </source>
</evidence>
<dbReference type="PROSITE" id="PS00945">
    <property type="entry name" value="CKS_2"/>
    <property type="match status" value="1"/>
</dbReference>
<dbReference type="AlphaFoldDB" id="A0A3Q2HEZ2"/>
<evidence type="ECO:0000313" key="9">
    <source>
        <dbReference type="VGNC" id="VGNC:16566"/>
    </source>
</evidence>
<proteinExistence type="inferred from homology"/>
<accession>A0A3Q2HEZ2</accession>
<dbReference type="GO" id="GO:0051301">
    <property type="term" value="P:cell division"/>
    <property type="evidence" value="ECO:0007669"/>
    <property type="project" value="UniProtKB-UniRule"/>
</dbReference>
<dbReference type="GO" id="GO:0044772">
    <property type="term" value="P:mitotic cell cycle phase transition"/>
    <property type="evidence" value="ECO:0007669"/>
    <property type="project" value="Ensembl"/>
</dbReference>
<keyword evidence="5 6" id="KW-0131">Cell cycle</keyword>
<dbReference type="PaxDb" id="9796-ENSECAP00000032950"/>
<dbReference type="Proteomes" id="UP000002281">
    <property type="component" value="Chromosome 5"/>
</dbReference>
<dbReference type="SUPFAM" id="SSF55637">
    <property type="entry name" value="Cell cycle regulatory proteins"/>
    <property type="match status" value="1"/>
</dbReference>
<evidence type="ECO:0000256" key="2">
    <source>
        <dbReference type="ARBA" id="ARBA00007782"/>
    </source>
</evidence>
<dbReference type="STRING" id="9796.ENSECAP00000032950"/>
<evidence type="ECO:0000256" key="1">
    <source>
        <dbReference type="ARBA" id="ARBA00002449"/>
    </source>
</evidence>
<dbReference type="InParanoid" id="A0A3Q2HEZ2"/>
<dbReference type="FunCoup" id="A0A3Q2HEZ2">
    <property type="interactions" value="1670"/>
</dbReference>
<dbReference type="Pfam" id="PF01111">
    <property type="entry name" value="CKS"/>
    <property type="match status" value="1"/>
</dbReference>
<dbReference type="GO" id="GO:0048144">
    <property type="term" value="P:fibroblast proliferation"/>
    <property type="evidence" value="ECO:0007669"/>
    <property type="project" value="Ensembl"/>
</dbReference>
<sequence length="96" mass="11735">MSHKQIYYSDKYDDEEFEYRCLYPTVRLYKLLAIRNRHVMLPKDIAKLVPKTHLMSESEWRNLGVQQSQGWVHYMIHEPEPHILLFRRPLPKKPKK</sequence>
<name>A0A3Q2HEZ2_HORSE</name>
<dbReference type="InterPro" id="IPR000789">
    <property type="entry name" value="Cyclin-dep_kinase_reg-sub"/>
</dbReference>
<evidence type="ECO:0000256" key="3">
    <source>
        <dbReference type="ARBA" id="ARBA00011253"/>
    </source>
</evidence>
<keyword evidence="8" id="KW-1185">Reference proteome</keyword>
<dbReference type="VGNC" id="VGNC:16566">
    <property type="gene designation" value="CKS1B"/>
</dbReference>
<dbReference type="GeneTree" id="ENSGT00950000182971"/>
<organism evidence="7 8">
    <name type="scientific">Equus caballus</name>
    <name type="common">Horse</name>
    <dbReference type="NCBI Taxonomy" id="9796"/>
    <lineage>
        <taxon>Eukaryota</taxon>
        <taxon>Metazoa</taxon>
        <taxon>Chordata</taxon>
        <taxon>Craniata</taxon>
        <taxon>Vertebrata</taxon>
        <taxon>Euteleostomi</taxon>
        <taxon>Mammalia</taxon>
        <taxon>Eutheria</taxon>
        <taxon>Laurasiatheria</taxon>
        <taxon>Perissodactyla</taxon>
        <taxon>Equidae</taxon>
        <taxon>Equus</taxon>
    </lineage>
</organism>
<evidence type="ECO:0000256" key="5">
    <source>
        <dbReference type="ARBA" id="ARBA00023306"/>
    </source>
</evidence>
<keyword evidence="4 6" id="KW-0132">Cell division</keyword>
<dbReference type="GO" id="GO:0006355">
    <property type="term" value="P:regulation of DNA-templated transcription"/>
    <property type="evidence" value="ECO:0007669"/>
    <property type="project" value="Ensembl"/>
</dbReference>
<reference evidence="7" key="2">
    <citation type="submission" date="2025-08" db="UniProtKB">
        <authorList>
            <consortium name="Ensembl"/>
        </authorList>
    </citation>
    <scope>IDENTIFICATION</scope>
    <source>
        <strain evidence="7">Thoroughbred</strain>
    </source>
</reference>
<dbReference type="FunFam" id="3.30.170.10:FF:000004">
    <property type="entry name" value="Cyclin-dependent kinases regulatory subunit"/>
    <property type="match status" value="1"/>
</dbReference>